<dbReference type="SUPFAM" id="SSF53850">
    <property type="entry name" value="Periplasmic binding protein-like II"/>
    <property type="match status" value="1"/>
</dbReference>
<reference evidence="2" key="1">
    <citation type="submission" date="2023-05" db="EMBL/GenBank/DDBJ databases">
        <title>Mariniplasma microaerophilum sp. nov., a novel anaerobic mollicute isolated from terrestrial mud volcano, Taman Peninsula, Russia.</title>
        <authorList>
            <person name="Khomyakova M.A."/>
            <person name="Merkel A.Y."/>
            <person name="Slobodkin A.I."/>
        </authorList>
    </citation>
    <scope>NUCLEOTIDE SEQUENCE</scope>
    <source>
        <strain evidence="2">M4Ah</strain>
    </source>
</reference>
<dbReference type="InterPro" id="IPR050490">
    <property type="entry name" value="Bact_solute-bd_prot1"/>
</dbReference>
<keyword evidence="1" id="KW-0732">Signal</keyword>
<dbReference type="PROSITE" id="PS51257">
    <property type="entry name" value="PROKAR_LIPOPROTEIN"/>
    <property type="match status" value="1"/>
</dbReference>
<evidence type="ECO:0000313" key="2">
    <source>
        <dbReference type="EMBL" id="MDI6452762.1"/>
    </source>
</evidence>
<evidence type="ECO:0008006" key="4">
    <source>
        <dbReference type="Google" id="ProtNLM"/>
    </source>
</evidence>
<protein>
    <recommendedName>
        <fullName evidence="4">Extracellular solute-binding protein</fullName>
    </recommendedName>
</protein>
<comment type="caution">
    <text evidence="2">The sequence shown here is derived from an EMBL/GenBank/DDBJ whole genome shotgun (WGS) entry which is preliminary data.</text>
</comment>
<sequence length="490" mass="54865">MKKVMSIGLIVMVLLFLAACKGDPTVPTIPTDTGNPTDPTDEYWDQNGNGIPDWQEEEITLTYATWQYTQPDMVTIDLLMIEAFAEKYPNINVEMKVVAEWYDWDTAFLGLLEANDLPDVFLIQRLGSFLPFNMLADISEMYENDPSTQHIFESVSGLGTYGGKRFAVPTFIYPTAWFVNLDLLDKASINKPGYDWTYAQMESIARSTTNLTSHEFGLSGCNFYSRVYPKVLKMQEDLVTGRTWYAFGYDGERFNFDDPVMQTGANKYSESIQQGYCKPGFSPEELEEWYADPTFVPTYGGKVAIWPEATWSAKDYFDSFTFNWDVYPGPGGVTGGNTDIGGVSSLSQHKQAAYQLLKWMSFGEDGLLKRFEIYADVGQELFQQGNNFPYPIIDYGIDGQGVNKVWEAIPYGGVAPGFVSPEFVEGLRNGAFWANKEVIGWDAVDSATGPYFVEIMNGTNTYAALKDMIQAAANAALNEAQQAMKDMIGF</sequence>
<dbReference type="AlphaFoldDB" id="A0AAW6U4C3"/>
<dbReference type="PANTHER" id="PTHR43649:SF12">
    <property type="entry name" value="DIACETYLCHITOBIOSE BINDING PROTEIN DASA"/>
    <property type="match status" value="1"/>
</dbReference>
<dbReference type="Gene3D" id="3.40.190.10">
    <property type="entry name" value="Periplasmic binding protein-like II"/>
    <property type="match status" value="1"/>
</dbReference>
<proteinExistence type="predicted"/>
<feature type="chain" id="PRO_5043969773" description="Extracellular solute-binding protein" evidence="1">
    <location>
        <begin position="22"/>
        <end position="490"/>
    </location>
</feature>
<feature type="signal peptide" evidence="1">
    <location>
        <begin position="1"/>
        <end position="21"/>
    </location>
</feature>
<evidence type="ECO:0000313" key="3">
    <source>
        <dbReference type="Proteomes" id="UP001431532"/>
    </source>
</evidence>
<organism evidence="2 3">
    <name type="scientific">Peloplasma aerotolerans</name>
    <dbReference type="NCBI Taxonomy" id="3044389"/>
    <lineage>
        <taxon>Bacteria</taxon>
        <taxon>Bacillati</taxon>
        <taxon>Mycoplasmatota</taxon>
        <taxon>Mollicutes</taxon>
        <taxon>Acholeplasmatales</taxon>
        <taxon>Acholeplasmataceae</taxon>
        <taxon>Peloplasma</taxon>
    </lineage>
</organism>
<evidence type="ECO:0000256" key="1">
    <source>
        <dbReference type="SAM" id="SignalP"/>
    </source>
</evidence>
<keyword evidence="3" id="KW-1185">Reference proteome</keyword>
<gene>
    <name evidence="2" type="ORF">QJ521_04230</name>
</gene>
<dbReference type="RefSeq" id="WP_282839187.1">
    <property type="nucleotide sequence ID" value="NZ_JASCXW010000010.1"/>
</dbReference>
<name>A0AAW6U4C3_9MOLU</name>
<dbReference type="PANTHER" id="PTHR43649">
    <property type="entry name" value="ARABINOSE-BINDING PROTEIN-RELATED"/>
    <property type="match status" value="1"/>
</dbReference>
<accession>A0AAW6U4C3</accession>
<dbReference type="EMBL" id="JASCXW010000010">
    <property type="protein sequence ID" value="MDI6452762.1"/>
    <property type="molecule type" value="Genomic_DNA"/>
</dbReference>
<dbReference type="Proteomes" id="UP001431532">
    <property type="component" value="Unassembled WGS sequence"/>
</dbReference>